<dbReference type="AlphaFoldDB" id="U5QH93"/>
<gene>
    <name evidence="4" type="ORF">GKIL_2022</name>
</gene>
<evidence type="ECO:0000256" key="1">
    <source>
        <dbReference type="RuleBase" id="RU004003"/>
    </source>
</evidence>
<sequence>MKIRRRDQLKIGLLASCLAIFFGMRAANALPTVSAATVDLEAAKTPKQQVNCQIKIVELPEVVAAGLDSSDPALLLGRVNDLLKQGRGKLIADTQLVVLSDREAFLDAQKDYNMVLQTLATTSTGPVPSATLSTIRAGIVLALKPTIQPDGSTVLETRLEWGSPVERERPNLPPDVYRLRLGSTQSLKSGQVYELGGFLNPFLSKGRTLGLVFITPRVESVGLRAAQAVAP</sequence>
<evidence type="ECO:0000256" key="2">
    <source>
        <dbReference type="SAM" id="SignalP"/>
    </source>
</evidence>
<dbReference type="EMBL" id="CP003587">
    <property type="protein sequence ID" value="AGY58268.1"/>
    <property type="molecule type" value="Genomic_DNA"/>
</dbReference>
<dbReference type="KEGG" id="glj:GKIL_2022"/>
<evidence type="ECO:0000313" key="4">
    <source>
        <dbReference type="EMBL" id="AGY58268.1"/>
    </source>
</evidence>
<evidence type="ECO:0000259" key="3">
    <source>
        <dbReference type="Pfam" id="PF00263"/>
    </source>
</evidence>
<keyword evidence="2" id="KW-0732">Signal</keyword>
<feature type="domain" description="Type II/III secretion system secretin-like" evidence="3">
    <location>
        <begin position="84"/>
        <end position="199"/>
    </location>
</feature>
<dbReference type="RefSeq" id="WP_023173395.1">
    <property type="nucleotide sequence ID" value="NC_022600.1"/>
</dbReference>
<keyword evidence="5" id="KW-1185">Reference proteome</keyword>
<dbReference type="Proteomes" id="UP000017396">
    <property type="component" value="Chromosome"/>
</dbReference>
<feature type="signal peptide" evidence="2">
    <location>
        <begin position="1"/>
        <end position="29"/>
    </location>
</feature>
<name>U5QH93_GLOK1</name>
<dbReference type="InterPro" id="IPR004846">
    <property type="entry name" value="T2SS/T3SS_dom"/>
</dbReference>
<protein>
    <submittedName>
        <fullName evidence="4">Type II secretory pathway, component PulD</fullName>
    </submittedName>
</protein>
<proteinExistence type="inferred from homology"/>
<dbReference type="eggNOG" id="COG4796">
    <property type="taxonomic scope" value="Bacteria"/>
</dbReference>
<dbReference type="Pfam" id="PF00263">
    <property type="entry name" value="Secretin"/>
    <property type="match status" value="1"/>
</dbReference>
<accession>U5QH93</accession>
<dbReference type="HOGENOM" id="CLU_1198412_0_0_3"/>
<comment type="similarity">
    <text evidence="1">Belongs to the bacterial secretin family.</text>
</comment>
<evidence type="ECO:0000313" key="5">
    <source>
        <dbReference type="Proteomes" id="UP000017396"/>
    </source>
</evidence>
<feature type="chain" id="PRO_5004663965" evidence="2">
    <location>
        <begin position="30"/>
        <end position="231"/>
    </location>
</feature>
<reference evidence="4 5" key="1">
    <citation type="journal article" date="2013" name="PLoS ONE">
        <title>Cultivation and Complete Genome Sequencing of Gloeobacter kilaueensis sp. nov., from a Lava Cave in Kilauea Caldera, Hawai'i.</title>
        <authorList>
            <person name="Saw J.H."/>
            <person name="Schatz M."/>
            <person name="Brown M.V."/>
            <person name="Kunkel D.D."/>
            <person name="Foster J.S."/>
            <person name="Shick H."/>
            <person name="Christensen S."/>
            <person name="Hou S."/>
            <person name="Wan X."/>
            <person name="Donachie S.P."/>
        </authorList>
    </citation>
    <scope>NUCLEOTIDE SEQUENCE [LARGE SCALE GENOMIC DNA]</scope>
    <source>
        <strain evidence="5">JS</strain>
    </source>
</reference>
<dbReference type="GO" id="GO:0009306">
    <property type="term" value="P:protein secretion"/>
    <property type="evidence" value="ECO:0007669"/>
    <property type="project" value="InterPro"/>
</dbReference>
<organism evidence="4 5">
    <name type="scientific">Gloeobacter kilaueensis (strain ATCC BAA-2537 / CCAP 1431/1 / ULC 316 / JS1)</name>
    <dbReference type="NCBI Taxonomy" id="1183438"/>
    <lineage>
        <taxon>Bacteria</taxon>
        <taxon>Bacillati</taxon>
        <taxon>Cyanobacteriota</taxon>
        <taxon>Cyanophyceae</taxon>
        <taxon>Gloeobacterales</taxon>
        <taxon>Gloeobacteraceae</taxon>
        <taxon>Gloeobacter</taxon>
    </lineage>
</organism>